<sequence length="200" mass="21937">MPYDLFAPSLAHDDDEDVSELAISSAVIQPGTLRELSTHTNVVQRVAVARHPLTPMNVLIFLSTDVDRHVRANVARNPTTPLSVLNTLSLDEAEDVRVGIAGNPKVSPALLIQLLERTNHDDIRVLAAAAGNHTLPSNMLVQFVSDERRLIRMSAASNPLLKIEQINELLLDRDEYVRKALMENPALHGSLSMCSVDALL</sequence>
<organism evidence="1 2">
    <name type="scientific">Aeromonas caviae</name>
    <name type="common">Aeromonas punctata</name>
    <dbReference type="NCBI Taxonomy" id="648"/>
    <lineage>
        <taxon>Bacteria</taxon>
        <taxon>Pseudomonadati</taxon>
        <taxon>Pseudomonadota</taxon>
        <taxon>Gammaproteobacteria</taxon>
        <taxon>Aeromonadales</taxon>
        <taxon>Aeromonadaceae</taxon>
        <taxon>Aeromonas</taxon>
    </lineage>
</organism>
<dbReference type="Proteomes" id="UP000886934">
    <property type="component" value="Unassembled WGS sequence"/>
</dbReference>
<name>A0AA37D2S2_AERCA</name>
<comment type="caution">
    <text evidence="1">The sequence shown here is derived from an EMBL/GenBank/DDBJ whole genome shotgun (WGS) entry which is preliminary data.</text>
</comment>
<reference evidence="1" key="1">
    <citation type="submission" date="2021-07" db="EMBL/GenBank/DDBJ databases">
        <title>Draft genome sequence of carbapenem-resistant Aeromonas spp. in Japan.</title>
        <authorList>
            <person name="Maehana S."/>
            <person name="Suzuki M."/>
            <person name="Kitasato H."/>
        </authorList>
    </citation>
    <scope>NUCLEOTIDE SEQUENCE</scope>
    <source>
        <strain evidence="1">KAM351</strain>
    </source>
</reference>
<accession>A0AA37D2S2</accession>
<dbReference type="SUPFAM" id="SSF48371">
    <property type="entry name" value="ARM repeat"/>
    <property type="match status" value="2"/>
</dbReference>
<gene>
    <name evidence="1" type="ORF">KAM351_43740</name>
</gene>
<evidence type="ECO:0000313" key="2">
    <source>
        <dbReference type="Proteomes" id="UP000886934"/>
    </source>
</evidence>
<dbReference type="InterPro" id="IPR016024">
    <property type="entry name" value="ARM-type_fold"/>
</dbReference>
<dbReference type="AlphaFoldDB" id="A0AA37D2S2"/>
<protein>
    <recommendedName>
        <fullName evidence="3">Leucine rich repeat variant</fullName>
    </recommendedName>
</protein>
<evidence type="ECO:0008006" key="3">
    <source>
        <dbReference type="Google" id="ProtNLM"/>
    </source>
</evidence>
<dbReference type="Gene3D" id="1.25.10.10">
    <property type="entry name" value="Leucine-rich Repeat Variant"/>
    <property type="match status" value="1"/>
</dbReference>
<dbReference type="InterPro" id="IPR011989">
    <property type="entry name" value="ARM-like"/>
</dbReference>
<dbReference type="EMBL" id="BPNN01000124">
    <property type="protein sequence ID" value="GJA65763.1"/>
    <property type="molecule type" value="Genomic_DNA"/>
</dbReference>
<proteinExistence type="predicted"/>
<evidence type="ECO:0000313" key="1">
    <source>
        <dbReference type="EMBL" id="GJA65763.1"/>
    </source>
</evidence>